<evidence type="ECO:0000259" key="1">
    <source>
        <dbReference type="Pfam" id="PF13173"/>
    </source>
</evidence>
<dbReference type="InterPro" id="IPR027417">
    <property type="entry name" value="P-loop_NTPase"/>
</dbReference>
<comment type="caution">
    <text evidence="3">The sequence shown here is derived from an EMBL/GenBank/DDBJ whole genome shotgun (WGS) entry which is preliminary data.</text>
</comment>
<dbReference type="PANTHER" id="PTHR33295:SF7">
    <property type="entry name" value="ATPASE"/>
    <property type="match status" value="1"/>
</dbReference>
<dbReference type="Pfam" id="PF13173">
    <property type="entry name" value="AAA_14"/>
    <property type="match status" value="1"/>
</dbReference>
<evidence type="ECO:0000313" key="3">
    <source>
        <dbReference type="EMBL" id="HDR50847.1"/>
    </source>
</evidence>
<evidence type="ECO:0000259" key="2">
    <source>
        <dbReference type="Pfam" id="PF13635"/>
    </source>
</evidence>
<dbReference type="Proteomes" id="UP000886047">
    <property type="component" value="Unassembled WGS sequence"/>
</dbReference>
<dbReference type="InterPro" id="IPR041682">
    <property type="entry name" value="AAA_14"/>
</dbReference>
<protein>
    <submittedName>
        <fullName evidence="3">DUF4143 domain-containing protein</fullName>
    </submittedName>
</protein>
<sequence>MKRYIYSSLTDWVKTKRRKPLLLQGARQVGKTWLVEKLANENFESFLKVDFEEKQELISLFEGDLNPQKLCSELELRTGIDIKPGKTILFFDEIQACPRAIMALRYFYEKMPELHVIAAGSLLEFAFSEISFPVGRIQSMEVHPMNFSEFLLALNYAKAAKICNNQITGVSDSTHEFLLEQLRIYWLVGGMPECIKVYKDSKSLKQAAEVQDEISETYRLDFNKYKPKTDINCLNAVFSTIAASVGKQIKYTGLAVDFTIPTIKKAYESLLQARIAKKVKALSNIGIPLEIYASDKKFKNLFLDIGLMNRVMGMDYNEALNHKNLLAIYRGQLAEQFVGQEFATQTNNQLYYWARDAKSSNAEVDYLLMIDGLVFPVEVKDGPSGKLRSLHIYRETFKPSWSVVFHAGKAGVLKDEKIVFLPLYFAGAFAQFGIDDKLERFDN</sequence>
<dbReference type="PANTHER" id="PTHR33295">
    <property type="entry name" value="ATPASE"/>
    <property type="match status" value="1"/>
</dbReference>
<dbReference type="Pfam" id="PF13635">
    <property type="entry name" value="DUF4143"/>
    <property type="match status" value="1"/>
</dbReference>
<feature type="domain" description="AAA" evidence="1">
    <location>
        <begin position="18"/>
        <end position="151"/>
    </location>
</feature>
<dbReference type="CDD" id="cd00009">
    <property type="entry name" value="AAA"/>
    <property type="match status" value="1"/>
</dbReference>
<accession>A0A831LGB5</accession>
<dbReference type="Gene3D" id="3.40.50.300">
    <property type="entry name" value="P-loop containing nucleotide triphosphate hydrolases"/>
    <property type="match status" value="1"/>
</dbReference>
<reference evidence="3" key="1">
    <citation type="journal article" date="2020" name="mSystems">
        <title>Genome- and Community-Level Interaction Insights into Carbon Utilization and Element Cycling Functions of Hydrothermarchaeota in Hydrothermal Sediment.</title>
        <authorList>
            <person name="Zhou Z."/>
            <person name="Liu Y."/>
            <person name="Xu W."/>
            <person name="Pan J."/>
            <person name="Luo Z.H."/>
            <person name="Li M."/>
        </authorList>
    </citation>
    <scope>NUCLEOTIDE SEQUENCE [LARGE SCALE GENOMIC DNA]</scope>
    <source>
        <strain evidence="3">SpSt-1217</strain>
    </source>
</reference>
<organism evidence="3">
    <name type="scientific">Mariniphaga anaerophila</name>
    <dbReference type="NCBI Taxonomy" id="1484053"/>
    <lineage>
        <taxon>Bacteria</taxon>
        <taxon>Pseudomonadati</taxon>
        <taxon>Bacteroidota</taxon>
        <taxon>Bacteroidia</taxon>
        <taxon>Marinilabiliales</taxon>
        <taxon>Prolixibacteraceae</taxon>
        <taxon>Mariniphaga</taxon>
    </lineage>
</organism>
<name>A0A831LGB5_9BACT</name>
<gene>
    <name evidence="3" type="ORF">ENN90_04395</name>
</gene>
<feature type="domain" description="DUF4143" evidence="2">
    <location>
        <begin position="221"/>
        <end position="380"/>
    </location>
</feature>
<dbReference type="AlphaFoldDB" id="A0A831LGB5"/>
<dbReference type="InterPro" id="IPR025420">
    <property type="entry name" value="DUF4143"/>
</dbReference>
<dbReference type="SUPFAM" id="SSF52540">
    <property type="entry name" value="P-loop containing nucleoside triphosphate hydrolases"/>
    <property type="match status" value="1"/>
</dbReference>
<proteinExistence type="predicted"/>
<dbReference type="EMBL" id="DSDK01000243">
    <property type="protein sequence ID" value="HDR50847.1"/>
    <property type="molecule type" value="Genomic_DNA"/>
</dbReference>